<evidence type="ECO:0000259" key="1">
    <source>
        <dbReference type="Pfam" id="PF00347"/>
    </source>
</evidence>
<dbReference type="GO" id="GO:0003735">
    <property type="term" value="F:structural constituent of ribosome"/>
    <property type="evidence" value="ECO:0007669"/>
    <property type="project" value="InterPro"/>
</dbReference>
<dbReference type="Proteomes" id="UP000216133">
    <property type="component" value="Unassembled WGS sequence"/>
</dbReference>
<keyword evidence="2" id="KW-0687">Ribonucleoprotein</keyword>
<dbReference type="EMBL" id="NPBS01000748">
    <property type="protein sequence ID" value="PAF11807.1"/>
    <property type="molecule type" value="Genomic_DNA"/>
</dbReference>
<dbReference type="InterPro" id="IPR036789">
    <property type="entry name" value="Ribosomal_uL6-like_a/b-dom_sf"/>
</dbReference>
<organism evidence="2 3">
    <name type="scientific">Shouchella clausii</name>
    <name type="common">Alkalihalobacillus clausii</name>
    <dbReference type="NCBI Taxonomy" id="79880"/>
    <lineage>
        <taxon>Bacteria</taxon>
        <taxon>Bacillati</taxon>
        <taxon>Bacillota</taxon>
        <taxon>Bacilli</taxon>
        <taxon>Bacillales</taxon>
        <taxon>Bacillaceae</taxon>
        <taxon>Shouchella</taxon>
    </lineage>
</organism>
<dbReference type="GO" id="GO:0005840">
    <property type="term" value="C:ribosome"/>
    <property type="evidence" value="ECO:0007669"/>
    <property type="project" value="UniProtKB-KW"/>
</dbReference>
<evidence type="ECO:0000313" key="2">
    <source>
        <dbReference type="EMBL" id="PAF11807.1"/>
    </source>
</evidence>
<accession>A0A268QUZ5</accession>
<feature type="non-terminal residue" evidence="2">
    <location>
        <position position="37"/>
    </location>
</feature>
<dbReference type="AlphaFoldDB" id="A0A268QUZ5"/>
<dbReference type="SUPFAM" id="SSF56053">
    <property type="entry name" value="Ribosomal protein L6"/>
    <property type="match status" value="1"/>
</dbReference>
<protein>
    <submittedName>
        <fullName evidence="2">50S ribosomal protein L6</fullName>
    </submittedName>
</protein>
<keyword evidence="2" id="KW-0689">Ribosomal protein</keyword>
<sequence>MSRIGKKPIEIPTGVTVTNDNNTVTVKGPKGELSRSF</sequence>
<dbReference type="GO" id="GO:0006412">
    <property type="term" value="P:translation"/>
    <property type="evidence" value="ECO:0007669"/>
    <property type="project" value="InterPro"/>
</dbReference>
<comment type="caution">
    <text evidence="2">The sequence shown here is derived from an EMBL/GenBank/DDBJ whole genome shotgun (WGS) entry which is preliminary data.</text>
</comment>
<gene>
    <name evidence="2" type="primary">rplF</name>
    <name evidence="2" type="ORF">CHH61_25350</name>
</gene>
<dbReference type="GO" id="GO:0019843">
    <property type="term" value="F:rRNA binding"/>
    <property type="evidence" value="ECO:0007669"/>
    <property type="project" value="InterPro"/>
</dbReference>
<feature type="domain" description="Large ribosomal subunit protein uL6 alpha-beta" evidence="1">
    <location>
        <begin position="11"/>
        <end position="37"/>
    </location>
</feature>
<dbReference type="InterPro" id="IPR020040">
    <property type="entry name" value="Ribosomal_uL6_a/b-dom"/>
</dbReference>
<dbReference type="Pfam" id="PF00347">
    <property type="entry name" value="Ribosomal_L6"/>
    <property type="match status" value="1"/>
</dbReference>
<dbReference type="Gene3D" id="3.90.930.12">
    <property type="entry name" value="Ribosomal protein L6, alpha-beta domain"/>
    <property type="match status" value="1"/>
</dbReference>
<reference evidence="2 3" key="1">
    <citation type="submission" date="2017-07" db="EMBL/GenBank/DDBJ databases">
        <title>Isolation and whole genome analysis of endospore-forming bacteria from heroin.</title>
        <authorList>
            <person name="Kalinowski J."/>
            <person name="Ahrens B."/>
            <person name="Al-Dilaimi A."/>
            <person name="Winkler A."/>
            <person name="Wibberg D."/>
            <person name="Schleenbecker U."/>
            <person name="Ruckert C."/>
            <person name="Wolfel R."/>
            <person name="Grass G."/>
        </authorList>
    </citation>
    <scope>NUCLEOTIDE SEQUENCE [LARGE SCALE GENOMIC DNA]</scope>
    <source>
        <strain evidence="2 3">7523-2</strain>
    </source>
</reference>
<evidence type="ECO:0000313" key="3">
    <source>
        <dbReference type="Proteomes" id="UP000216133"/>
    </source>
</evidence>
<proteinExistence type="predicted"/>
<name>A0A268QUZ5_SHOCL</name>
<dbReference type="RefSeq" id="WP_095328222.1">
    <property type="nucleotide sequence ID" value="NZ_NPBS01000748.1"/>
</dbReference>